<evidence type="ECO:0000256" key="6">
    <source>
        <dbReference type="SAM" id="Phobius"/>
    </source>
</evidence>
<gene>
    <name evidence="7" type="ORF">A5892_10835</name>
</gene>
<evidence type="ECO:0000256" key="3">
    <source>
        <dbReference type="ARBA" id="ARBA00022989"/>
    </source>
</evidence>
<keyword evidence="8" id="KW-1185">Reference proteome</keyword>
<keyword evidence="2 6" id="KW-0812">Transmembrane</keyword>
<evidence type="ECO:0000256" key="2">
    <source>
        <dbReference type="ARBA" id="ARBA00022692"/>
    </source>
</evidence>
<keyword evidence="4 6" id="KW-0472">Membrane</keyword>
<evidence type="ECO:0000313" key="8">
    <source>
        <dbReference type="Proteomes" id="UP000077875"/>
    </source>
</evidence>
<reference evidence="7 8" key="1">
    <citation type="submission" date="2016-04" db="EMBL/GenBank/DDBJ databases">
        <title>Complete Genome Sequence of Halotalea alkalilenta IHB B 13600.</title>
        <authorList>
            <person name="Swarnkar M.K."/>
            <person name="Sharma A."/>
            <person name="Kaushal K."/>
            <person name="Soni R."/>
            <person name="Rana S."/>
            <person name="Singh A.K."/>
            <person name="Gulati A."/>
        </authorList>
    </citation>
    <scope>NUCLEOTIDE SEQUENCE [LARGE SCALE GENOMIC DNA]</scope>
    <source>
        <strain evidence="7 8">IHB B 13600</strain>
    </source>
</reference>
<dbReference type="STRING" id="376489.A5892_10835"/>
<dbReference type="Pfam" id="PF04610">
    <property type="entry name" value="TrbL"/>
    <property type="match status" value="1"/>
</dbReference>
<feature type="transmembrane region" description="Helical" evidence="6">
    <location>
        <begin position="273"/>
        <end position="306"/>
    </location>
</feature>
<dbReference type="AlphaFoldDB" id="A0A172YFZ6"/>
<feature type="transmembrane region" description="Helical" evidence="6">
    <location>
        <begin position="240"/>
        <end position="261"/>
    </location>
</feature>
<dbReference type="EMBL" id="CP015243">
    <property type="protein sequence ID" value="ANF57895.1"/>
    <property type="molecule type" value="Genomic_DNA"/>
</dbReference>
<dbReference type="NCBIfam" id="TIGR02783">
    <property type="entry name" value="TrbL_P"/>
    <property type="match status" value="1"/>
</dbReference>
<dbReference type="InterPro" id="IPR014150">
    <property type="entry name" value="Conjugal_tfr_TrbL"/>
</dbReference>
<evidence type="ECO:0000256" key="1">
    <source>
        <dbReference type="ARBA" id="ARBA00004141"/>
    </source>
</evidence>
<feature type="transmembrane region" description="Helical" evidence="6">
    <location>
        <begin position="68"/>
        <end position="89"/>
    </location>
</feature>
<organism evidence="7 8">
    <name type="scientific">Halotalea alkalilenta</name>
    <dbReference type="NCBI Taxonomy" id="376489"/>
    <lineage>
        <taxon>Bacteria</taxon>
        <taxon>Pseudomonadati</taxon>
        <taxon>Pseudomonadota</taxon>
        <taxon>Gammaproteobacteria</taxon>
        <taxon>Oceanospirillales</taxon>
        <taxon>Halomonadaceae</taxon>
        <taxon>Halotalea</taxon>
    </lineage>
</organism>
<feature type="compositionally biased region" description="Low complexity" evidence="5">
    <location>
        <begin position="436"/>
        <end position="445"/>
    </location>
</feature>
<dbReference type="GO" id="GO:0016020">
    <property type="term" value="C:membrane"/>
    <property type="evidence" value="ECO:0007669"/>
    <property type="project" value="UniProtKB-SubCell"/>
</dbReference>
<dbReference type="GO" id="GO:0030255">
    <property type="term" value="P:protein secretion by the type IV secretion system"/>
    <property type="evidence" value="ECO:0007669"/>
    <property type="project" value="InterPro"/>
</dbReference>
<protein>
    <submittedName>
        <fullName evidence="7">Conjugal transfer protein TrbL</fullName>
    </submittedName>
</protein>
<comment type="subcellular location">
    <subcellularLocation>
        <location evidence="1">Membrane</location>
        <topology evidence="1">Multi-pass membrane protein</topology>
    </subcellularLocation>
</comment>
<feature type="region of interest" description="Disordered" evidence="5">
    <location>
        <begin position="385"/>
        <end position="465"/>
    </location>
</feature>
<evidence type="ECO:0000256" key="4">
    <source>
        <dbReference type="ARBA" id="ARBA00023136"/>
    </source>
</evidence>
<feature type="transmembrane region" description="Helical" evidence="6">
    <location>
        <begin position="209"/>
        <end position="228"/>
    </location>
</feature>
<feature type="compositionally biased region" description="Gly residues" evidence="5">
    <location>
        <begin position="393"/>
        <end position="406"/>
    </location>
</feature>
<feature type="transmembrane region" description="Helical" evidence="6">
    <location>
        <begin position="29"/>
        <end position="48"/>
    </location>
</feature>
<dbReference type="NCBIfam" id="NF010449">
    <property type="entry name" value="PRK13875.1"/>
    <property type="match status" value="1"/>
</dbReference>
<evidence type="ECO:0000313" key="7">
    <source>
        <dbReference type="EMBL" id="ANF57895.1"/>
    </source>
</evidence>
<dbReference type="Proteomes" id="UP000077875">
    <property type="component" value="Chromosome"/>
</dbReference>
<dbReference type="KEGG" id="haa:A5892_10835"/>
<keyword evidence="3 6" id="KW-1133">Transmembrane helix</keyword>
<proteinExistence type="predicted"/>
<sequence length="465" mass="46249">MNDVTIIDRFLDTFSRYIDSGFGLLQGEVAFLTATLIVIDMTIAGLYWAMSHATGQGEDVIAKLLRKVLYVGAFAYIIGNFNWLAGIVFRSFAGLGITATGSAITMENFLQPGRLAKTGIDAAAPILEQVGDMAGFPEVFVNLDAIAVMFLAWLVVVLCFFVLAIQLFITLIEFKLTTLAGFVLVPFALWNKTSFLAEKVLGNVVSSGIKVLVLAVIVGIGSGLFAEFQVHPDEPSIDHALVIMLASLALLALGIFGPGIATGLVSGAPQLGAGAMAGAAVGAVGAAGTAVAIGAAATGVGGAVAAGARMAPAAAKLAGSGARAATSAAGSAGAAFRAGSAAAGGGAKGAMAGMGNVAKTGAQAAGRRAASGASAAGQKMAGPFRAGWNGAEADGGAGATSGGTDGPGQAADGAASSQKQEQPAWAKRMHRRQQITHAATTAAHTLRGGNGGGSGQGPSLRDSDT</sequence>
<name>A0A172YFZ6_9GAMM</name>
<feature type="transmembrane region" description="Helical" evidence="6">
    <location>
        <begin position="172"/>
        <end position="189"/>
    </location>
</feature>
<evidence type="ECO:0000256" key="5">
    <source>
        <dbReference type="SAM" id="MobiDB-lite"/>
    </source>
</evidence>
<dbReference type="RefSeq" id="WP_064122816.1">
    <property type="nucleotide sequence ID" value="NZ_CP015243.1"/>
</dbReference>
<accession>A0A172YFZ6</accession>
<dbReference type="InterPro" id="IPR007688">
    <property type="entry name" value="Conjugal_tfr_TrbL/VirB6"/>
</dbReference>
<feature type="transmembrane region" description="Helical" evidence="6">
    <location>
        <begin position="145"/>
        <end position="165"/>
    </location>
</feature>